<reference evidence="3" key="1">
    <citation type="journal article" date="2020" name="Fungal Divers.">
        <title>Resolving the Mortierellaceae phylogeny through synthesis of multi-gene phylogenetics and phylogenomics.</title>
        <authorList>
            <person name="Vandepol N."/>
            <person name="Liber J."/>
            <person name="Desiro A."/>
            <person name="Na H."/>
            <person name="Kennedy M."/>
            <person name="Barry K."/>
            <person name="Grigoriev I.V."/>
            <person name="Miller A.N."/>
            <person name="O'Donnell K."/>
            <person name="Stajich J.E."/>
            <person name="Bonito G."/>
        </authorList>
    </citation>
    <scope>NUCLEOTIDE SEQUENCE</scope>
    <source>
        <strain evidence="3">NRRL 6426</strain>
    </source>
</reference>
<accession>A0A9P5RQU2</accession>
<comment type="caution">
    <text evidence="3">The sequence shown here is derived from an EMBL/GenBank/DDBJ whole genome shotgun (WGS) entry which is preliminary data.</text>
</comment>
<protein>
    <recommendedName>
        <fullName evidence="2">WW domain-containing protein</fullName>
    </recommendedName>
</protein>
<dbReference type="AlphaFoldDB" id="A0A9P5RQU2"/>
<dbReference type="Pfam" id="PF00397">
    <property type="entry name" value="WW"/>
    <property type="match status" value="1"/>
</dbReference>
<feature type="non-terminal residue" evidence="3">
    <location>
        <position position="123"/>
    </location>
</feature>
<dbReference type="Gene3D" id="2.20.70.10">
    <property type="match status" value="1"/>
</dbReference>
<dbReference type="InterPro" id="IPR001202">
    <property type="entry name" value="WW_dom"/>
</dbReference>
<evidence type="ECO:0000313" key="3">
    <source>
        <dbReference type="EMBL" id="KAF9142537.1"/>
    </source>
</evidence>
<dbReference type="OrthoDB" id="2367685at2759"/>
<sequence>MNGVPSTLPPGWIYQFDPKTQRLFYIYQPTGQVTWAHPLGQAADQQENAHYHQLQQQYQRPPPYMPTASPISAPVPVSGGYSPYPYPTAPAAGAPIIVQQQAPVPQKHHGPGTGASLAMGAVA</sequence>
<dbReference type="PROSITE" id="PS50020">
    <property type="entry name" value="WW_DOMAIN_2"/>
    <property type="match status" value="1"/>
</dbReference>
<organism evidence="3 4">
    <name type="scientific">Linnemannia schmuckeri</name>
    <dbReference type="NCBI Taxonomy" id="64567"/>
    <lineage>
        <taxon>Eukaryota</taxon>
        <taxon>Fungi</taxon>
        <taxon>Fungi incertae sedis</taxon>
        <taxon>Mucoromycota</taxon>
        <taxon>Mortierellomycotina</taxon>
        <taxon>Mortierellomycetes</taxon>
        <taxon>Mortierellales</taxon>
        <taxon>Mortierellaceae</taxon>
        <taxon>Linnemannia</taxon>
    </lineage>
</organism>
<proteinExistence type="predicted"/>
<gene>
    <name evidence="3" type="ORF">BG015_000764</name>
</gene>
<dbReference type="EMBL" id="JAAAUQ010001127">
    <property type="protein sequence ID" value="KAF9142537.1"/>
    <property type="molecule type" value="Genomic_DNA"/>
</dbReference>
<dbReference type="Proteomes" id="UP000748756">
    <property type="component" value="Unassembled WGS sequence"/>
</dbReference>
<feature type="region of interest" description="Disordered" evidence="1">
    <location>
        <begin position="102"/>
        <end position="123"/>
    </location>
</feature>
<dbReference type="SUPFAM" id="SSF51045">
    <property type="entry name" value="WW domain"/>
    <property type="match status" value="1"/>
</dbReference>
<evidence type="ECO:0000313" key="4">
    <source>
        <dbReference type="Proteomes" id="UP000748756"/>
    </source>
</evidence>
<evidence type="ECO:0000259" key="2">
    <source>
        <dbReference type="PROSITE" id="PS50020"/>
    </source>
</evidence>
<evidence type="ECO:0000256" key="1">
    <source>
        <dbReference type="SAM" id="MobiDB-lite"/>
    </source>
</evidence>
<dbReference type="InterPro" id="IPR036020">
    <property type="entry name" value="WW_dom_sf"/>
</dbReference>
<keyword evidence="4" id="KW-1185">Reference proteome</keyword>
<name>A0A9P5RQU2_9FUNG</name>
<feature type="domain" description="WW" evidence="2">
    <location>
        <begin position="6"/>
        <end position="40"/>
    </location>
</feature>